<organism evidence="3 4">
    <name type="scientific">Thermus arciformis</name>
    <dbReference type="NCBI Taxonomy" id="482827"/>
    <lineage>
        <taxon>Bacteria</taxon>
        <taxon>Thermotogati</taxon>
        <taxon>Deinococcota</taxon>
        <taxon>Deinococci</taxon>
        <taxon>Thermales</taxon>
        <taxon>Thermaceae</taxon>
        <taxon>Thermus</taxon>
    </lineage>
</organism>
<feature type="signal peptide" evidence="2">
    <location>
        <begin position="1"/>
        <end position="22"/>
    </location>
</feature>
<evidence type="ECO:0000313" key="4">
    <source>
        <dbReference type="Proteomes" id="UP000199446"/>
    </source>
</evidence>
<keyword evidence="2" id="KW-0732">Signal</keyword>
<sequence>MRKEQTAALLSLALLLAACAPAATTPPAGTKPEAKPAQEAQAPEKPKAPPYKVNTLEEDVDLLLKPIAEVDLPVLFGEVKEGPYTETFYGKERAQPLYAVLYGPLELENPFARKEVEAKAEKLRPFLTYSKEEIKREEDVLYVRGKLFGRYRVVVRVPLEKRQAYLNALQLARTAQALGSLLRVRQKEAEELAYLLENPPSLWAVYAPYRDPTAFPLFGSDFSEDKEVVVSYSRVLRTLEWYLNH</sequence>
<feature type="compositionally biased region" description="Basic and acidic residues" evidence="1">
    <location>
        <begin position="32"/>
        <end position="47"/>
    </location>
</feature>
<evidence type="ECO:0000313" key="3">
    <source>
        <dbReference type="EMBL" id="SDF42513.1"/>
    </source>
</evidence>
<dbReference type="RefSeq" id="WP_093008634.1">
    <property type="nucleotide sequence ID" value="NZ_FNBC01000053.1"/>
</dbReference>
<name>A0A1G7KZ86_9DEIN</name>
<evidence type="ECO:0000256" key="2">
    <source>
        <dbReference type="SAM" id="SignalP"/>
    </source>
</evidence>
<feature type="chain" id="PRO_5011637776" description="Sporulation related domain-containing protein" evidence="2">
    <location>
        <begin position="23"/>
        <end position="245"/>
    </location>
</feature>
<gene>
    <name evidence="3" type="ORF">SAMN04488243_1537</name>
</gene>
<dbReference type="Proteomes" id="UP000199446">
    <property type="component" value="Unassembled WGS sequence"/>
</dbReference>
<proteinExistence type="predicted"/>
<feature type="region of interest" description="Disordered" evidence="1">
    <location>
        <begin position="25"/>
        <end position="52"/>
    </location>
</feature>
<protein>
    <recommendedName>
        <fullName evidence="5">Sporulation related domain-containing protein</fullName>
    </recommendedName>
</protein>
<dbReference type="EMBL" id="FNBC01000053">
    <property type="protein sequence ID" value="SDF42513.1"/>
    <property type="molecule type" value="Genomic_DNA"/>
</dbReference>
<dbReference type="AlphaFoldDB" id="A0A1G7KZ86"/>
<keyword evidence="4" id="KW-1185">Reference proteome</keyword>
<dbReference type="PROSITE" id="PS51257">
    <property type="entry name" value="PROKAR_LIPOPROTEIN"/>
    <property type="match status" value="1"/>
</dbReference>
<evidence type="ECO:0008006" key="5">
    <source>
        <dbReference type="Google" id="ProtNLM"/>
    </source>
</evidence>
<evidence type="ECO:0000256" key="1">
    <source>
        <dbReference type="SAM" id="MobiDB-lite"/>
    </source>
</evidence>
<reference evidence="4" key="1">
    <citation type="submission" date="2016-10" db="EMBL/GenBank/DDBJ databases">
        <authorList>
            <person name="Varghese N."/>
            <person name="Submissions S."/>
        </authorList>
    </citation>
    <scope>NUCLEOTIDE SEQUENCE [LARGE SCALE GENOMIC DNA]</scope>
    <source>
        <strain evidence="4">CGMCC 1.6992</strain>
    </source>
</reference>
<accession>A0A1G7KZ86</accession>